<dbReference type="AlphaFoldDB" id="A0A833QXX2"/>
<sequence length="125" mass="13714">MSFDGSFSPPASLRRLLNRCPALLSDPTLSSLHQNCNSCSELVLDDLVEALADPFLHPEYTIPIVGCFRPVCERIASRATDKLRAAESLNSDNDTSIEDEIGEDTRVLDFYLRRGRGLSGSVPST</sequence>
<dbReference type="Proteomes" id="UP000623129">
    <property type="component" value="Unassembled WGS sequence"/>
</dbReference>
<keyword evidence="2" id="KW-1185">Reference proteome</keyword>
<name>A0A833QXX2_9POAL</name>
<comment type="caution">
    <text evidence="1">The sequence shown here is derived from an EMBL/GenBank/DDBJ whole genome shotgun (WGS) entry which is preliminary data.</text>
</comment>
<dbReference type="OrthoDB" id="782942at2759"/>
<evidence type="ECO:0000313" key="2">
    <source>
        <dbReference type="Proteomes" id="UP000623129"/>
    </source>
</evidence>
<dbReference type="EMBL" id="SWLB01000016">
    <property type="protein sequence ID" value="KAF3328142.1"/>
    <property type="molecule type" value="Genomic_DNA"/>
</dbReference>
<accession>A0A833QXX2</accession>
<evidence type="ECO:0000313" key="1">
    <source>
        <dbReference type="EMBL" id="KAF3328142.1"/>
    </source>
</evidence>
<proteinExistence type="predicted"/>
<protein>
    <submittedName>
        <fullName evidence="1">Midasin</fullName>
    </submittedName>
</protein>
<reference evidence="1" key="1">
    <citation type="submission" date="2020-01" db="EMBL/GenBank/DDBJ databases">
        <title>Genome sequence of Kobresia littledalei, the first chromosome-level genome in the family Cyperaceae.</title>
        <authorList>
            <person name="Qu G."/>
        </authorList>
    </citation>
    <scope>NUCLEOTIDE SEQUENCE</scope>
    <source>
        <strain evidence="1">C.B.Clarke</strain>
        <tissue evidence="1">Leaf</tissue>
    </source>
</reference>
<organism evidence="1 2">
    <name type="scientific">Carex littledalei</name>
    <dbReference type="NCBI Taxonomy" id="544730"/>
    <lineage>
        <taxon>Eukaryota</taxon>
        <taxon>Viridiplantae</taxon>
        <taxon>Streptophyta</taxon>
        <taxon>Embryophyta</taxon>
        <taxon>Tracheophyta</taxon>
        <taxon>Spermatophyta</taxon>
        <taxon>Magnoliopsida</taxon>
        <taxon>Liliopsida</taxon>
        <taxon>Poales</taxon>
        <taxon>Cyperaceae</taxon>
        <taxon>Cyperoideae</taxon>
        <taxon>Cariceae</taxon>
        <taxon>Carex</taxon>
        <taxon>Carex subgen. Euthyceras</taxon>
    </lineage>
</organism>
<gene>
    <name evidence="1" type="ORF">FCM35_KLT06748</name>
</gene>